<dbReference type="SUPFAM" id="SSF52540">
    <property type="entry name" value="P-loop containing nucleoside triphosphate hydrolases"/>
    <property type="match status" value="1"/>
</dbReference>
<dbReference type="GO" id="GO:0016887">
    <property type="term" value="F:ATP hydrolysis activity"/>
    <property type="evidence" value="ECO:0007669"/>
    <property type="project" value="TreeGrafter"/>
</dbReference>
<dbReference type="GO" id="GO:0005886">
    <property type="term" value="C:plasma membrane"/>
    <property type="evidence" value="ECO:0007669"/>
    <property type="project" value="TreeGrafter"/>
</dbReference>
<dbReference type="PANTHER" id="PTHR30258:SF2">
    <property type="entry name" value="COMG OPERON PROTEIN 1"/>
    <property type="match status" value="1"/>
</dbReference>
<accession>A0A1F6Y925</accession>
<dbReference type="InterPro" id="IPR027417">
    <property type="entry name" value="P-loop_NTPase"/>
</dbReference>
<evidence type="ECO:0000313" key="5">
    <source>
        <dbReference type="EMBL" id="OGJ02836.1"/>
    </source>
</evidence>
<comment type="caution">
    <text evidence="5">The sequence shown here is derived from an EMBL/GenBank/DDBJ whole genome shotgun (WGS) entry which is preliminary data.</text>
</comment>
<evidence type="ECO:0000259" key="4">
    <source>
        <dbReference type="PROSITE" id="PS00662"/>
    </source>
</evidence>
<dbReference type="Gene3D" id="3.30.450.90">
    <property type="match status" value="1"/>
</dbReference>
<sequence>MAESSKEGGVDISGEVLRQTAESIHQIEDIGKLITETAEGSKIHKVSRMLEVILAGAIAIKASDIHIEPEKDRGRIRLRLDGVLQDVAFFDLDLYRLLNSRIKLLSGLKLTSKITQDGRFSIMEAGTELSIRTSLIPGTYGEAIVLRILDPKSIQVPLEELGIEQYLFSIVEQEIRKPNGLILVTGPTGSGKTTTLYAFLRKIYSTEINIITIEDPVEYHLEGITQTQISQKRNYNFPEGLRSALRQDPDVIMVGEIRDTDTAKIAVQSALTGHMVFSTLHTNNAAGVIPRLIDLGVNPKIMVSALSLSMAQRLVRKLCSECKTEKVPTEDETATLKLVMQSIEEEGKDFSKYKIDKNAPVKLYEAPGCEKCNMTGYRGRIGIFEAIQTDAEIEKIIPTNPSEREIKKVAKQQGILSMRQDGLIKILSGITSLAEVASVVDMREE</sequence>
<evidence type="ECO:0000256" key="3">
    <source>
        <dbReference type="ARBA" id="ARBA00022840"/>
    </source>
</evidence>
<gene>
    <name evidence="5" type="ORF">A3G06_00225</name>
</gene>
<feature type="domain" description="Bacterial type II secretion system protein E" evidence="4">
    <location>
        <begin position="245"/>
        <end position="259"/>
    </location>
</feature>
<dbReference type="AlphaFoldDB" id="A0A1F6Y925"/>
<dbReference type="InterPro" id="IPR003593">
    <property type="entry name" value="AAA+_ATPase"/>
</dbReference>
<name>A0A1F6Y925_9BACT</name>
<evidence type="ECO:0000313" key="6">
    <source>
        <dbReference type="Proteomes" id="UP000176192"/>
    </source>
</evidence>
<dbReference type="Pfam" id="PF00437">
    <property type="entry name" value="T2SSE"/>
    <property type="match status" value="1"/>
</dbReference>
<organism evidence="5 6">
    <name type="scientific">Candidatus Nomurabacteria bacterium RIFCSPLOWO2_12_FULL_46_14</name>
    <dbReference type="NCBI Taxonomy" id="1801797"/>
    <lineage>
        <taxon>Bacteria</taxon>
        <taxon>Candidatus Nomuraibacteriota</taxon>
    </lineage>
</organism>
<protein>
    <recommendedName>
        <fullName evidence="4">Bacterial type II secretion system protein E domain-containing protein</fullName>
    </recommendedName>
</protein>
<evidence type="ECO:0000256" key="1">
    <source>
        <dbReference type="ARBA" id="ARBA00006611"/>
    </source>
</evidence>
<keyword evidence="3" id="KW-0067">ATP-binding</keyword>
<dbReference type="EMBL" id="MFVV01000033">
    <property type="protein sequence ID" value="OGJ02836.1"/>
    <property type="molecule type" value="Genomic_DNA"/>
</dbReference>
<keyword evidence="2" id="KW-0547">Nucleotide-binding</keyword>
<reference evidence="5 6" key="1">
    <citation type="journal article" date="2016" name="Nat. Commun.">
        <title>Thousands of microbial genomes shed light on interconnected biogeochemical processes in an aquifer system.</title>
        <authorList>
            <person name="Anantharaman K."/>
            <person name="Brown C.T."/>
            <person name="Hug L.A."/>
            <person name="Sharon I."/>
            <person name="Castelle C.J."/>
            <person name="Probst A.J."/>
            <person name="Thomas B.C."/>
            <person name="Singh A."/>
            <person name="Wilkins M.J."/>
            <person name="Karaoz U."/>
            <person name="Brodie E.L."/>
            <person name="Williams K.H."/>
            <person name="Hubbard S.S."/>
            <person name="Banfield J.F."/>
        </authorList>
    </citation>
    <scope>NUCLEOTIDE SEQUENCE [LARGE SCALE GENOMIC DNA]</scope>
</reference>
<evidence type="ECO:0000256" key="2">
    <source>
        <dbReference type="ARBA" id="ARBA00022741"/>
    </source>
</evidence>
<dbReference type="SMART" id="SM00382">
    <property type="entry name" value="AAA"/>
    <property type="match status" value="1"/>
</dbReference>
<dbReference type="Proteomes" id="UP000176192">
    <property type="component" value="Unassembled WGS sequence"/>
</dbReference>
<comment type="similarity">
    <text evidence="1">Belongs to the GSP E family.</text>
</comment>
<dbReference type="Gene3D" id="3.40.50.300">
    <property type="entry name" value="P-loop containing nucleotide triphosphate hydrolases"/>
    <property type="match status" value="1"/>
</dbReference>
<dbReference type="STRING" id="1801797.A3G06_00225"/>
<dbReference type="CDD" id="cd01129">
    <property type="entry name" value="PulE-GspE-like"/>
    <property type="match status" value="1"/>
</dbReference>
<proteinExistence type="inferred from homology"/>
<dbReference type="InterPro" id="IPR001482">
    <property type="entry name" value="T2SS/T4SS_dom"/>
</dbReference>
<dbReference type="GO" id="GO:0005524">
    <property type="term" value="F:ATP binding"/>
    <property type="evidence" value="ECO:0007669"/>
    <property type="project" value="UniProtKB-KW"/>
</dbReference>
<dbReference type="PROSITE" id="PS00662">
    <property type="entry name" value="T2SP_E"/>
    <property type="match status" value="1"/>
</dbReference>
<dbReference type="PANTHER" id="PTHR30258">
    <property type="entry name" value="TYPE II SECRETION SYSTEM PROTEIN GSPE-RELATED"/>
    <property type="match status" value="1"/>
</dbReference>